<name>A0A956RRN1_UNCEI</name>
<dbReference type="SUPFAM" id="SSF159245">
    <property type="entry name" value="AttH-like"/>
    <property type="match status" value="1"/>
</dbReference>
<dbReference type="EMBL" id="JAGQHR010001022">
    <property type="protein sequence ID" value="MCA9730165.1"/>
    <property type="molecule type" value="Genomic_DNA"/>
</dbReference>
<dbReference type="InterPro" id="IPR023374">
    <property type="entry name" value="AttH-like_dom_sf"/>
</dbReference>
<sequence length="219" mass="24108">FDLDARDDRSGLALSLHLEPTRPPLLQGEGGFSRKSANGDPASLYYSLTRLRTAGSIRTPTGRTLPVTGRSWMDHEFSSNQLGSHQVGWDWFALQLDDGRDLMLYLLRDGSGVDYARGTVREADGTVSSLLPEDWDLRALDRWTVYPSGWQLSVTRLGIAVEIRPLLESQENVSELVPGLRYWEGAVEVRDRTGSVPGAIAGTGYVELTGYGPAGRLPF</sequence>
<dbReference type="PANTHER" id="PTHR38591">
    <property type="entry name" value="HYDROLASE"/>
    <property type="match status" value="1"/>
</dbReference>
<feature type="non-terminal residue" evidence="2">
    <location>
        <position position="1"/>
    </location>
</feature>
<dbReference type="Gene3D" id="2.40.370.10">
    <property type="entry name" value="AttH-like domain"/>
    <property type="match status" value="2"/>
</dbReference>
<evidence type="ECO:0000313" key="2">
    <source>
        <dbReference type="EMBL" id="MCA9730165.1"/>
    </source>
</evidence>
<evidence type="ECO:0000259" key="1">
    <source>
        <dbReference type="Pfam" id="PF07143"/>
    </source>
</evidence>
<dbReference type="Pfam" id="PF17186">
    <property type="entry name" value="Lipocalin_9"/>
    <property type="match status" value="1"/>
</dbReference>
<reference evidence="2" key="2">
    <citation type="journal article" date="2021" name="Microbiome">
        <title>Successional dynamics and alternative stable states in a saline activated sludge microbial community over 9 years.</title>
        <authorList>
            <person name="Wang Y."/>
            <person name="Ye J."/>
            <person name="Ju F."/>
            <person name="Liu L."/>
            <person name="Boyd J.A."/>
            <person name="Deng Y."/>
            <person name="Parks D.H."/>
            <person name="Jiang X."/>
            <person name="Yin X."/>
            <person name="Woodcroft B.J."/>
            <person name="Tyson G.W."/>
            <person name="Hugenholtz P."/>
            <person name="Polz M.F."/>
            <person name="Zhang T."/>
        </authorList>
    </citation>
    <scope>NUCLEOTIDE SEQUENCE</scope>
    <source>
        <strain evidence="2">HKST-UBA01</strain>
    </source>
</reference>
<proteinExistence type="predicted"/>
<gene>
    <name evidence="2" type="ORF">KC729_20945</name>
</gene>
<dbReference type="Pfam" id="PF07143">
    <property type="entry name" value="CrtC"/>
    <property type="match status" value="1"/>
</dbReference>
<comment type="caution">
    <text evidence="2">The sequence shown here is derived from an EMBL/GenBank/DDBJ whole genome shotgun (WGS) entry which is preliminary data.</text>
</comment>
<organism evidence="2 3">
    <name type="scientific">Eiseniibacteriota bacterium</name>
    <dbReference type="NCBI Taxonomy" id="2212470"/>
    <lineage>
        <taxon>Bacteria</taxon>
        <taxon>Candidatus Eiseniibacteriota</taxon>
    </lineage>
</organism>
<protein>
    <submittedName>
        <fullName evidence="2">Carotenoid 1,2-hydratase</fullName>
    </submittedName>
</protein>
<feature type="domain" description="AttH" evidence="1">
    <location>
        <begin position="8"/>
        <end position="79"/>
    </location>
</feature>
<evidence type="ECO:0000313" key="3">
    <source>
        <dbReference type="Proteomes" id="UP000697710"/>
    </source>
</evidence>
<dbReference type="InterPro" id="IPR010791">
    <property type="entry name" value="AttH_dom"/>
</dbReference>
<dbReference type="AlphaFoldDB" id="A0A956RRN1"/>
<dbReference type="Proteomes" id="UP000697710">
    <property type="component" value="Unassembled WGS sequence"/>
</dbReference>
<accession>A0A956RRN1</accession>
<dbReference type="PANTHER" id="PTHR38591:SF1">
    <property type="entry name" value="BLL1000 PROTEIN"/>
    <property type="match status" value="1"/>
</dbReference>
<reference evidence="2" key="1">
    <citation type="submission" date="2020-04" db="EMBL/GenBank/DDBJ databases">
        <authorList>
            <person name="Zhang T."/>
        </authorList>
    </citation>
    <scope>NUCLEOTIDE SEQUENCE</scope>
    <source>
        <strain evidence="2">HKST-UBA01</strain>
    </source>
</reference>